<dbReference type="GO" id="GO:0015159">
    <property type="term" value="F:polysaccharide transmembrane transporter activity"/>
    <property type="evidence" value="ECO:0007669"/>
    <property type="project" value="InterPro"/>
</dbReference>
<dbReference type="Pfam" id="PF02563">
    <property type="entry name" value="Poly_export"/>
    <property type="match status" value="1"/>
</dbReference>
<keyword evidence="4" id="KW-0762">Sugar transport</keyword>
<evidence type="ECO:0000313" key="5">
    <source>
        <dbReference type="EMBL" id="SIS97711.1"/>
    </source>
</evidence>
<dbReference type="PROSITE" id="PS51257">
    <property type="entry name" value="PROKAR_LIPOPROTEIN"/>
    <property type="match status" value="1"/>
</dbReference>
<feature type="domain" description="Polysaccharide export protein N-terminal" evidence="3">
    <location>
        <begin position="45"/>
        <end position="147"/>
    </location>
</feature>
<keyword evidence="4" id="KW-0813">Transport</keyword>
<reference evidence="6" key="2">
    <citation type="submission" date="2017-01" db="EMBL/GenBank/DDBJ databases">
        <authorList>
            <person name="Varghese N."/>
            <person name="Submissions S."/>
        </authorList>
    </citation>
    <scope>NUCLEOTIDE SEQUENCE [LARGE SCALE GENOMIC DNA]</scope>
    <source>
        <strain evidence="6">DSM 21068</strain>
    </source>
</reference>
<evidence type="ECO:0000313" key="4">
    <source>
        <dbReference type="EMBL" id="PQA90546.1"/>
    </source>
</evidence>
<dbReference type="Gene3D" id="3.30.1950.10">
    <property type="entry name" value="wza like domain"/>
    <property type="match status" value="1"/>
</dbReference>
<evidence type="ECO:0000256" key="2">
    <source>
        <dbReference type="SAM" id="Phobius"/>
    </source>
</evidence>
<evidence type="ECO:0000313" key="6">
    <source>
        <dbReference type="Proteomes" id="UP000186246"/>
    </source>
</evidence>
<reference evidence="5" key="3">
    <citation type="submission" date="2017-01" db="EMBL/GenBank/DDBJ databases">
        <authorList>
            <person name="Mah S.A."/>
            <person name="Swanson W.J."/>
            <person name="Moy G.W."/>
            <person name="Vacquier V.D."/>
        </authorList>
    </citation>
    <scope>NUCLEOTIDE SEQUENCE [LARGE SCALE GENOMIC DNA]</scope>
    <source>
        <strain evidence="5">DSM 21068</strain>
    </source>
</reference>
<dbReference type="Proteomes" id="UP000238314">
    <property type="component" value="Unassembled WGS sequence"/>
</dbReference>
<keyword evidence="2" id="KW-0812">Transmembrane</keyword>
<protein>
    <submittedName>
        <fullName evidence="5">Polysaccharide export outer membrane protein</fullName>
    </submittedName>
    <submittedName>
        <fullName evidence="4">Sugar transporter</fullName>
    </submittedName>
</protein>
<keyword evidence="2" id="KW-0472">Membrane</keyword>
<feature type="transmembrane region" description="Helical" evidence="2">
    <location>
        <begin position="248"/>
        <end position="267"/>
    </location>
</feature>
<dbReference type="PANTHER" id="PTHR33619">
    <property type="entry name" value="POLYSACCHARIDE EXPORT PROTEIN GFCE-RELATED"/>
    <property type="match status" value="1"/>
</dbReference>
<dbReference type="InterPro" id="IPR049712">
    <property type="entry name" value="Poly_export"/>
</dbReference>
<dbReference type="OrthoDB" id="662756at2"/>
<dbReference type="EMBL" id="FTOJ01000008">
    <property type="protein sequence ID" value="SIS97711.1"/>
    <property type="molecule type" value="Genomic_DNA"/>
</dbReference>
<name>A0A1N7NHH4_9FLAO</name>
<organism evidence="5 6">
    <name type="scientific">Chryseobacterium piscicola</name>
    <dbReference type="NCBI Taxonomy" id="551459"/>
    <lineage>
        <taxon>Bacteria</taxon>
        <taxon>Pseudomonadati</taxon>
        <taxon>Bacteroidota</taxon>
        <taxon>Flavobacteriia</taxon>
        <taxon>Flavobacteriales</taxon>
        <taxon>Weeksellaceae</taxon>
        <taxon>Chryseobacterium group</taxon>
        <taxon>Chryseobacterium</taxon>
    </lineage>
</organism>
<gene>
    <name evidence="4" type="ORF">B0A70_14595</name>
    <name evidence="5" type="ORF">SAMN05421796_1083</name>
</gene>
<dbReference type="AlphaFoldDB" id="A0A1N7NHH4"/>
<dbReference type="InterPro" id="IPR003715">
    <property type="entry name" value="Poly_export_N"/>
</dbReference>
<proteinExistence type="predicted"/>
<reference evidence="4 7" key="1">
    <citation type="submission" date="2016-11" db="EMBL/GenBank/DDBJ databases">
        <title>Whole genomes of Flavobacteriaceae.</title>
        <authorList>
            <person name="Stine C."/>
            <person name="Li C."/>
            <person name="Tadesse D."/>
        </authorList>
    </citation>
    <scope>NUCLEOTIDE SEQUENCE [LARGE SCALE GENOMIC DNA]</scope>
    <source>
        <strain evidence="4 7">DSM 21068</strain>
    </source>
</reference>
<dbReference type="PANTHER" id="PTHR33619:SF3">
    <property type="entry name" value="POLYSACCHARIDE EXPORT PROTEIN GFCE-RELATED"/>
    <property type="match status" value="1"/>
</dbReference>
<keyword evidence="7" id="KW-1185">Reference proteome</keyword>
<evidence type="ECO:0000313" key="7">
    <source>
        <dbReference type="Proteomes" id="UP000238314"/>
    </source>
</evidence>
<accession>A0A1N7NHH4</accession>
<evidence type="ECO:0000259" key="3">
    <source>
        <dbReference type="Pfam" id="PF02563"/>
    </source>
</evidence>
<keyword evidence="2" id="KW-1133">Transmembrane helix</keyword>
<keyword evidence="1" id="KW-0732">Signal</keyword>
<sequence>MNFRKKFIFGATIVILASCTPRQEINYMTDIDNIVLDNSIKNSRSNLQPGDQIIITVSARDMDVVKPFNQNYSSTNTISQYSSPSSNNIQQQLPVSGPNYLVDSDYNIIFSQIGQISVQGENIESFRRKMTELISKYVKDPIVDVKLINFRVSVVGEVARPGTYVVPDGNATLISALGLAGDLTAYGIRKNILVLRNVDGKFTKERVDLTSAKFINSPYYYLKQNDIIYVEPNSNREKAARTDPNTGLYISIASLAGTLVLGILALVRR</sequence>
<dbReference type="STRING" id="551459.SAMN05421796_1083"/>
<dbReference type="Proteomes" id="UP000186246">
    <property type="component" value="Unassembled WGS sequence"/>
</dbReference>
<dbReference type="EMBL" id="MUGO01000024">
    <property type="protein sequence ID" value="PQA90546.1"/>
    <property type="molecule type" value="Genomic_DNA"/>
</dbReference>
<evidence type="ECO:0000256" key="1">
    <source>
        <dbReference type="ARBA" id="ARBA00022729"/>
    </source>
</evidence>
<dbReference type="Gene3D" id="3.10.560.10">
    <property type="entry name" value="Outer membrane lipoprotein wza domain like"/>
    <property type="match status" value="1"/>
</dbReference>